<keyword evidence="1" id="KW-0732">Signal</keyword>
<sequence>MKAVVKTFGLSLLLLTAIQTTSSAGGSSWKVSIKKMQLQSSNRATVVLKALEDKAFDQSCTKLLIEIDWQPGYLWGSEELNLDRENTALKSHQEALISLQREYIQRSSTRIGEMMGGLIQKQSNQSWLDSLIQFFSRLFGKVDPPLLDSSIPTACQFIAPGLTIAEEGTNRRRAVYVLNEL</sequence>
<protein>
    <submittedName>
        <fullName evidence="2">Uncharacterized protein</fullName>
    </submittedName>
</protein>
<evidence type="ECO:0000256" key="1">
    <source>
        <dbReference type="SAM" id="SignalP"/>
    </source>
</evidence>
<evidence type="ECO:0000313" key="2">
    <source>
        <dbReference type="EMBL" id="HFM97061.1"/>
    </source>
</evidence>
<proteinExistence type="predicted"/>
<accession>A0A7C3PN33</accession>
<dbReference type="AlphaFoldDB" id="A0A7C3PN33"/>
<dbReference type="EMBL" id="DSRU01000053">
    <property type="protein sequence ID" value="HFM97061.1"/>
    <property type="molecule type" value="Genomic_DNA"/>
</dbReference>
<reference evidence="2" key="1">
    <citation type="journal article" date="2020" name="mSystems">
        <title>Genome- and Community-Level Interaction Insights into Carbon Utilization and Element Cycling Functions of Hydrothermarchaeota in Hydrothermal Sediment.</title>
        <authorList>
            <person name="Zhou Z."/>
            <person name="Liu Y."/>
            <person name="Xu W."/>
            <person name="Pan J."/>
            <person name="Luo Z.H."/>
            <person name="Li M."/>
        </authorList>
    </citation>
    <scope>NUCLEOTIDE SEQUENCE [LARGE SCALE GENOMIC DNA]</scope>
    <source>
        <strain evidence="2">SpSt-418</strain>
    </source>
</reference>
<name>A0A7C3PN33_9CYAN</name>
<feature type="chain" id="PRO_5027914715" evidence="1">
    <location>
        <begin position="25"/>
        <end position="181"/>
    </location>
</feature>
<comment type="caution">
    <text evidence="2">The sequence shown here is derived from an EMBL/GenBank/DDBJ whole genome shotgun (WGS) entry which is preliminary data.</text>
</comment>
<organism evidence="2">
    <name type="scientific">Oscillatoriales cyanobacterium SpSt-418</name>
    <dbReference type="NCBI Taxonomy" id="2282169"/>
    <lineage>
        <taxon>Bacteria</taxon>
        <taxon>Bacillati</taxon>
        <taxon>Cyanobacteriota</taxon>
        <taxon>Cyanophyceae</taxon>
        <taxon>Oscillatoriophycideae</taxon>
        <taxon>Oscillatoriales</taxon>
    </lineage>
</organism>
<gene>
    <name evidence="2" type="ORF">ENR64_04690</name>
</gene>
<feature type="signal peptide" evidence="1">
    <location>
        <begin position="1"/>
        <end position="24"/>
    </location>
</feature>